<dbReference type="InterPro" id="IPR051828">
    <property type="entry name" value="HAD-like_hydrolase_domain"/>
</dbReference>
<protein>
    <submittedName>
        <fullName evidence="2">Uncharacterized protein</fullName>
    </submittedName>
</protein>
<feature type="compositionally biased region" description="Low complexity" evidence="1">
    <location>
        <begin position="69"/>
        <end position="91"/>
    </location>
</feature>
<feature type="region of interest" description="Disordered" evidence="1">
    <location>
        <begin position="170"/>
        <end position="208"/>
    </location>
</feature>
<reference evidence="2" key="1">
    <citation type="submission" date="2020-04" db="EMBL/GenBank/DDBJ databases">
        <title>Analysis of mating type loci in Filobasidium floriforme.</title>
        <authorList>
            <person name="Nowrousian M."/>
        </authorList>
    </citation>
    <scope>NUCLEOTIDE SEQUENCE</scope>
    <source>
        <strain evidence="2">CBS 6242</strain>
    </source>
</reference>
<dbReference type="Proteomes" id="UP000812966">
    <property type="component" value="Unassembled WGS sequence"/>
</dbReference>
<accession>A0A8K0NP86</accession>
<dbReference type="EMBL" id="JABELV010000118">
    <property type="protein sequence ID" value="KAG7530433.1"/>
    <property type="molecule type" value="Genomic_DNA"/>
</dbReference>
<gene>
    <name evidence="2" type="ORF">FFLO_05032</name>
</gene>
<feature type="region of interest" description="Disordered" evidence="1">
    <location>
        <begin position="66"/>
        <end position="94"/>
    </location>
</feature>
<name>A0A8K0NP86_9TREE</name>
<dbReference type="InterPro" id="IPR044924">
    <property type="entry name" value="HAD-SF_hydro_IA_REG-2-like_cap"/>
</dbReference>
<evidence type="ECO:0000313" key="2">
    <source>
        <dbReference type="EMBL" id="KAG7530433.1"/>
    </source>
</evidence>
<comment type="caution">
    <text evidence="2">The sequence shown here is derived from an EMBL/GenBank/DDBJ whole genome shotgun (WGS) entry which is preliminary data.</text>
</comment>
<dbReference type="Gene3D" id="1.10.150.720">
    <property type="entry name" value="Haloacid dehalogenase-like hydrolase"/>
    <property type="match status" value="1"/>
</dbReference>
<dbReference type="InterPro" id="IPR036412">
    <property type="entry name" value="HAD-like_sf"/>
</dbReference>
<dbReference type="PANTHER" id="PTHR46191">
    <property type="match status" value="1"/>
</dbReference>
<dbReference type="Gene3D" id="3.40.50.1000">
    <property type="entry name" value="HAD superfamily/HAD-like"/>
    <property type="match status" value="1"/>
</dbReference>
<dbReference type="SUPFAM" id="SSF56784">
    <property type="entry name" value="HAD-like"/>
    <property type="match status" value="1"/>
</dbReference>
<evidence type="ECO:0000256" key="1">
    <source>
        <dbReference type="SAM" id="MobiDB-lite"/>
    </source>
</evidence>
<dbReference type="GO" id="GO:0005634">
    <property type="term" value="C:nucleus"/>
    <property type="evidence" value="ECO:0007669"/>
    <property type="project" value="TreeGrafter"/>
</dbReference>
<dbReference type="AlphaFoldDB" id="A0A8K0NP86"/>
<organism evidence="2 3">
    <name type="scientific">Filobasidium floriforme</name>
    <dbReference type="NCBI Taxonomy" id="5210"/>
    <lineage>
        <taxon>Eukaryota</taxon>
        <taxon>Fungi</taxon>
        <taxon>Dikarya</taxon>
        <taxon>Basidiomycota</taxon>
        <taxon>Agaricomycotina</taxon>
        <taxon>Tremellomycetes</taxon>
        <taxon>Filobasidiales</taxon>
        <taxon>Filobasidiaceae</taxon>
        <taxon>Filobasidium</taxon>
    </lineage>
</organism>
<dbReference type="OrthoDB" id="444127at2759"/>
<dbReference type="InterPro" id="IPR023214">
    <property type="entry name" value="HAD_sf"/>
</dbReference>
<dbReference type="PANTHER" id="PTHR46191:SF2">
    <property type="entry name" value="HALOACID DEHALOGENASE-LIKE HYDROLASE DOMAIN-CONTAINING PROTEIN 3"/>
    <property type="match status" value="1"/>
</dbReference>
<proteinExistence type="predicted"/>
<keyword evidence="3" id="KW-1185">Reference proteome</keyword>
<feature type="compositionally biased region" description="Polar residues" evidence="1">
    <location>
        <begin position="172"/>
        <end position="181"/>
    </location>
</feature>
<evidence type="ECO:0000313" key="3">
    <source>
        <dbReference type="Proteomes" id="UP000812966"/>
    </source>
</evidence>
<sequence length="208" mass="23021">MSSTRKLVTNLSSRSPVRLVLFDAFDTLITPRLPIHVQYAEEATRAGLKVDADDVRRAFKPAFKALSITHPQNPQNSSSNPTGPNTTTTTIRPPPLDPTRWWTLLIEGCMRGAGVPDAELKKALPTLAPALIKRFESREGYRVFDDVEGCLKRLRELRVPTGLVSNADDRIQTITAPSQRTSKPDSYAAQADGPKALNGNRKMSSNWR</sequence>